<feature type="non-terminal residue" evidence="2">
    <location>
        <position position="1"/>
    </location>
</feature>
<evidence type="ECO:0000256" key="1">
    <source>
        <dbReference type="SAM" id="MobiDB-lite"/>
    </source>
</evidence>
<protein>
    <submittedName>
        <fullName evidence="2">Uncharacterized protein</fullName>
    </submittedName>
</protein>
<dbReference type="Proteomes" id="UP000265520">
    <property type="component" value="Unassembled WGS sequence"/>
</dbReference>
<name>A0A392Q4J2_9FABA</name>
<proteinExistence type="predicted"/>
<evidence type="ECO:0000313" key="3">
    <source>
        <dbReference type="Proteomes" id="UP000265520"/>
    </source>
</evidence>
<keyword evidence="3" id="KW-1185">Reference proteome</keyword>
<dbReference type="EMBL" id="LXQA010112918">
    <property type="protein sequence ID" value="MCI19028.1"/>
    <property type="molecule type" value="Genomic_DNA"/>
</dbReference>
<reference evidence="2 3" key="1">
    <citation type="journal article" date="2018" name="Front. Plant Sci.">
        <title>Red Clover (Trifolium pratense) and Zigzag Clover (T. medium) - A Picture of Genomic Similarities and Differences.</title>
        <authorList>
            <person name="Dluhosova J."/>
            <person name="Istvanek J."/>
            <person name="Nedelnik J."/>
            <person name="Repkova J."/>
        </authorList>
    </citation>
    <scope>NUCLEOTIDE SEQUENCE [LARGE SCALE GENOMIC DNA]</scope>
    <source>
        <strain evidence="3">cv. 10/8</strain>
        <tissue evidence="2">Leaf</tissue>
    </source>
</reference>
<comment type="caution">
    <text evidence="2">The sequence shown here is derived from an EMBL/GenBank/DDBJ whole genome shotgun (WGS) entry which is preliminary data.</text>
</comment>
<dbReference type="AlphaFoldDB" id="A0A392Q4J2"/>
<sequence>CKINIQKIITLKIHHPPPRTQEPEPTQATSHSNGGASKAATKQWKRRKATNGKGVKTTPKGEKMARRMSLVTPPPTKPTSEQESLDLKRM</sequence>
<feature type="region of interest" description="Disordered" evidence="1">
    <location>
        <begin position="1"/>
        <end position="90"/>
    </location>
</feature>
<organism evidence="2 3">
    <name type="scientific">Trifolium medium</name>
    <dbReference type="NCBI Taxonomy" id="97028"/>
    <lineage>
        <taxon>Eukaryota</taxon>
        <taxon>Viridiplantae</taxon>
        <taxon>Streptophyta</taxon>
        <taxon>Embryophyta</taxon>
        <taxon>Tracheophyta</taxon>
        <taxon>Spermatophyta</taxon>
        <taxon>Magnoliopsida</taxon>
        <taxon>eudicotyledons</taxon>
        <taxon>Gunneridae</taxon>
        <taxon>Pentapetalae</taxon>
        <taxon>rosids</taxon>
        <taxon>fabids</taxon>
        <taxon>Fabales</taxon>
        <taxon>Fabaceae</taxon>
        <taxon>Papilionoideae</taxon>
        <taxon>50 kb inversion clade</taxon>
        <taxon>NPAAA clade</taxon>
        <taxon>Hologalegina</taxon>
        <taxon>IRL clade</taxon>
        <taxon>Trifolieae</taxon>
        <taxon>Trifolium</taxon>
    </lineage>
</organism>
<accession>A0A392Q4J2</accession>
<evidence type="ECO:0000313" key="2">
    <source>
        <dbReference type="EMBL" id="MCI19028.1"/>
    </source>
</evidence>